<gene>
    <name evidence="1" type="ORF">BDN72DRAFT_876184</name>
</gene>
<protein>
    <submittedName>
        <fullName evidence="1">Uncharacterized protein</fullName>
    </submittedName>
</protein>
<keyword evidence="2" id="KW-1185">Reference proteome</keyword>
<name>A0ACD3B4Q2_9AGAR</name>
<dbReference type="EMBL" id="ML208280">
    <property type="protein sequence ID" value="TFK72954.1"/>
    <property type="molecule type" value="Genomic_DNA"/>
</dbReference>
<evidence type="ECO:0000313" key="1">
    <source>
        <dbReference type="EMBL" id="TFK72954.1"/>
    </source>
</evidence>
<accession>A0ACD3B4Q2</accession>
<sequence>MSETLLAQVTYFPKQSEKPTSLKGDNVLKTLSGIQIEDAAIQYRVTELKPTSPLLPAPEVDGATARHIKFLPENTTKVQTSESNPSGLFGAPVTEICFATLKSEEHRTTWEVGVLSKMFKGLPECPGVLSCAWGRAEEDSMTYMLAIGWASYEAHQEATKPEKAQQALAFIRTMLDVDQKHASLNQVEL</sequence>
<dbReference type="Proteomes" id="UP000308600">
    <property type="component" value="Unassembled WGS sequence"/>
</dbReference>
<organism evidence="1 2">
    <name type="scientific">Pluteus cervinus</name>
    <dbReference type="NCBI Taxonomy" id="181527"/>
    <lineage>
        <taxon>Eukaryota</taxon>
        <taxon>Fungi</taxon>
        <taxon>Dikarya</taxon>
        <taxon>Basidiomycota</taxon>
        <taxon>Agaricomycotina</taxon>
        <taxon>Agaricomycetes</taxon>
        <taxon>Agaricomycetidae</taxon>
        <taxon>Agaricales</taxon>
        <taxon>Pluteineae</taxon>
        <taxon>Pluteaceae</taxon>
        <taxon>Pluteus</taxon>
    </lineage>
</organism>
<evidence type="ECO:0000313" key="2">
    <source>
        <dbReference type="Proteomes" id="UP000308600"/>
    </source>
</evidence>
<reference evidence="1 2" key="1">
    <citation type="journal article" date="2019" name="Nat. Ecol. Evol.">
        <title>Megaphylogeny resolves global patterns of mushroom evolution.</title>
        <authorList>
            <person name="Varga T."/>
            <person name="Krizsan K."/>
            <person name="Foldi C."/>
            <person name="Dima B."/>
            <person name="Sanchez-Garcia M."/>
            <person name="Sanchez-Ramirez S."/>
            <person name="Szollosi G.J."/>
            <person name="Szarkandi J.G."/>
            <person name="Papp V."/>
            <person name="Albert L."/>
            <person name="Andreopoulos W."/>
            <person name="Angelini C."/>
            <person name="Antonin V."/>
            <person name="Barry K.W."/>
            <person name="Bougher N.L."/>
            <person name="Buchanan P."/>
            <person name="Buyck B."/>
            <person name="Bense V."/>
            <person name="Catcheside P."/>
            <person name="Chovatia M."/>
            <person name="Cooper J."/>
            <person name="Damon W."/>
            <person name="Desjardin D."/>
            <person name="Finy P."/>
            <person name="Geml J."/>
            <person name="Haridas S."/>
            <person name="Hughes K."/>
            <person name="Justo A."/>
            <person name="Karasinski D."/>
            <person name="Kautmanova I."/>
            <person name="Kiss B."/>
            <person name="Kocsube S."/>
            <person name="Kotiranta H."/>
            <person name="LaButti K.M."/>
            <person name="Lechner B.E."/>
            <person name="Liimatainen K."/>
            <person name="Lipzen A."/>
            <person name="Lukacs Z."/>
            <person name="Mihaltcheva S."/>
            <person name="Morgado L.N."/>
            <person name="Niskanen T."/>
            <person name="Noordeloos M.E."/>
            <person name="Ohm R.A."/>
            <person name="Ortiz-Santana B."/>
            <person name="Ovrebo C."/>
            <person name="Racz N."/>
            <person name="Riley R."/>
            <person name="Savchenko A."/>
            <person name="Shiryaev A."/>
            <person name="Soop K."/>
            <person name="Spirin V."/>
            <person name="Szebenyi C."/>
            <person name="Tomsovsky M."/>
            <person name="Tulloss R.E."/>
            <person name="Uehling J."/>
            <person name="Grigoriev I.V."/>
            <person name="Vagvolgyi C."/>
            <person name="Papp T."/>
            <person name="Martin F.M."/>
            <person name="Miettinen O."/>
            <person name="Hibbett D.S."/>
            <person name="Nagy L.G."/>
        </authorList>
    </citation>
    <scope>NUCLEOTIDE SEQUENCE [LARGE SCALE GENOMIC DNA]</scope>
    <source>
        <strain evidence="1 2">NL-1719</strain>
    </source>
</reference>
<proteinExistence type="predicted"/>